<name>K4JSH0_9CAUD</name>
<proteinExistence type="predicted"/>
<dbReference type="KEGG" id="vg:13995114"/>
<organism evidence="1 2">
    <name type="scientific">Caulobacter phage CcrColossus</name>
    <dbReference type="NCBI Taxonomy" id="1211640"/>
    <lineage>
        <taxon>Viruses</taxon>
        <taxon>Duplodnaviria</taxon>
        <taxon>Heunggongvirae</taxon>
        <taxon>Uroviricota</taxon>
        <taxon>Caudoviricetes</taxon>
        <taxon>Jeanschmidtviridae</taxon>
        <taxon>Colossusvirus</taxon>
        <taxon>Colossusvirus colossus</taxon>
    </lineage>
</organism>
<dbReference type="Proteomes" id="UP000000463">
    <property type="component" value="Segment"/>
</dbReference>
<accession>K4JSH0</accession>
<sequence length="197" mass="21404">MAYEAEDHEDDFVAHPSRRGVPLADADLIAAQPARRRLTGPTQAALDSNRESVLIRKEGSPAMRFSLKHADVYQALWKLWAEKRVEGLDDPGVTLSDLYARLDDLGHAYPKTTVAAMVQGFVRSGLASVVSQFVGFGAARARYYPSAEGVQAFALAAHLGYGAMVQVGHTASAWANRKESEPSNLFQHAALLARVMP</sequence>
<dbReference type="RefSeq" id="YP_006988420.1">
    <property type="nucleotide sequence ID" value="NC_019406.1"/>
</dbReference>
<dbReference type="GeneID" id="13995114"/>
<evidence type="ECO:0000313" key="2">
    <source>
        <dbReference type="Proteomes" id="UP000000463"/>
    </source>
</evidence>
<dbReference type="EMBL" id="JX100810">
    <property type="protein sequence ID" value="AFU88056.1"/>
    <property type="molecule type" value="Genomic_DNA"/>
</dbReference>
<gene>
    <name evidence="1" type="ORF">CcrColossus_gp186</name>
</gene>
<dbReference type="OrthoDB" id="31887at10239"/>
<protein>
    <submittedName>
        <fullName evidence="1">Uncharacterized protein</fullName>
    </submittedName>
</protein>
<keyword evidence="2" id="KW-1185">Reference proteome</keyword>
<evidence type="ECO:0000313" key="1">
    <source>
        <dbReference type="EMBL" id="AFU88056.1"/>
    </source>
</evidence>
<reference evidence="1 2" key="1">
    <citation type="journal article" date="2012" name="BMC Genomics">
        <title>The Caulobacter crescentus phage phiCbK: genomics of a canonical phage.</title>
        <authorList>
            <person name="Gill J.J."/>
            <person name="Berry J.D."/>
            <person name="Russell W.K."/>
            <person name="Lessor L."/>
            <person name="Escobar Garcia D.A."/>
            <person name="Hernandez D."/>
            <person name="Kane A."/>
            <person name="Keene J."/>
            <person name="Maddox M."/>
            <person name="Martin R."/>
            <person name="Mohan S."/>
            <person name="Thorn A.M."/>
            <person name="Russell D.H."/>
            <person name="Young R."/>
        </authorList>
    </citation>
    <scope>NUCLEOTIDE SEQUENCE [LARGE SCALE GENOMIC DNA]</scope>
</reference>